<keyword evidence="4" id="KW-1185">Reference proteome</keyword>
<evidence type="ECO:0000256" key="1">
    <source>
        <dbReference type="SAM" id="Phobius"/>
    </source>
</evidence>
<dbReference type="Pfam" id="PF21742">
    <property type="entry name" value="DUF6868"/>
    <property type="match status" value="1"/>
</dbReference>
<keyword evidence="1" id="KW-1133">Transmembrane helix</keyword>
<organism evidence="3 4">
    <name type="scientific">Litorilituus sediminis</name>
    <dbReference type="NCBI Taxonomy" id="718192"/>
    <lineage>
        <taxon>Bacteria</taxon>
        <taxon>Pseudomonadati</taxon>
        <taxon>Pseudomonadota</taxon>
        <taxon>Gammaproteobacteria</taxon>
        <taxon>Alteromonadales</taxon>
        <taxon>Colwelliaceae</taxon>
        <taxon>Litorilituus</taxon>
    </lineage>
</organism>
<dbReference type="Proteomes" id="UP000290244">
    <property type="component" value="Chromosome"/>
</dbReference>
<gene>
    <name evidence="3" type="ORF">EMK97_12330</name>
</gene>
<evidence type="ECO:0000313" key="3">
    <source>
        <dbReference type="EMBL" id="QBG36447.1"/>
    </source>
</evidence>
<proteinExistence type="predicted"/>
<evidence type="ECO:0000259" key="2">
    <source>
        <dbReference type="Pfam" id="PF21742"/>
    </source>
</evidence>
<keyword evidence="1" id="KW-0472">Membrane</keyword>
<protein>
    <recommendedName>
        <fullName evidence="2">DUF6868 domain-containing protein</fullName>
    </recommendedName>
</protein>
<evidence type="ECO:0000313" key="4">
    <source>
        <dbReference type="Proteomes" id="UP000290244"/>
    </source>
</evidence>
<dbReference type="RefSeq" id="WP_130602604.1">
    <property type="nucleotide sequence ID" value="NZ_CP034759.1"/>
</dbReference>
<dbReference type="EMBL" id="CP034759">
    <property type="protein sequence ID" value="QBG36447.1"/>
    <property type="molecule type" value="Genomic_DNA"/>
</dbReference>
<feature type="transmembrane region" description="Helical" evidence="1">
    <location>
        <begin position="54"/>
        <end position="77"/>
    </location>
</feature>
<sequence length="81" mass="9393">MNNLNEMTLFFGWCSLINIGILMLTTISLTLFRTSISKIHAKLMQVEEKTLPSLYFNYLANYKVLILVFNLVPYLVLKMMA</sequence>
<name>A0A4P6PA64_9GAMM</name>
<keyword evidence="1" id="KW-0812">Transmembrane</keyword>
<reference evidence="3 4" key="1">
    <citation type="submission" date="2018-12" db="EMBL/GenBank/DDBJ databases">
        <title>Complete genome of Litorilituus sediminis.</title>
        <authorList>
            <person name="Liu A."/>
            <person name="Rong J."/>
        </authorList>
    </citation>
    <scope>NUCLEOTIDE SEQUENCE [LARGE SCALE GENOMIC DNA]</scope>
    <source>
        <strain evidence="3 4">JCM 17549</strain>
    </source>
</reference>
<dbReference type="KEGG" id="lsd:EMK97_12330"/>
<dbReference type="InterPro" id="IPR049220">
    <property type="entry name" value="DUF6868"/>
</dbReference>
<feature type="transmembrane region" description="Helical" evidence="1">
    <location>
        <begin position="7"/>
        <end position="34"/>
    </location>
</feature>
<feature type="domain" description="DUF6868" evidence="2">
    <location>
        <begin position="3"/>
        <end position="80"/>
    </location>
</feature>
<dbReference type="AlphaFoldDB" id="A0A4P6PA64"/>
<accession>A0A4P6PA64</accession>
<dbReference type="OrthoDB" id="5918912at2"/>